<dbReference type="InParanoid" id="A0A286UKJ1"/>
<evidence type="ECO:0000313" key="3">
    <source>
        <dbReference type="Proteomes" id="UP000217199"/>
    </source>
</evidence>
<gene>
    <name evidence="2" type="ORF">PNOK_0491900</name>
</gene>
<accession>A0A286UKJ1</accession>
<reference evidence="2 3" key="1">
    <citation type="journal article" date="2017" name="Mol. Ecol.">
        <title>Comparative and population genomic landscape of Phellinus noxius: A hypervariable fungus causing root rot in trees.</title>
        <authorList>
            <person name="Chung C.L."/>
            <person name="Lee T.J."/>
            <person name="Akiba M."/>
            <person name="Lee H.H."/>
            <person name="Kuo T.H."/>
            <person name="Liu D."/>
            <person name="Ke H.M."/>
            <person name="Yokoi T."/>
            <person name="Roa M.B."/>
            <person name="Lu M.J."/>
            <person name="Chang Y.Y."/>
            <person name="Ann P.J."/>
            <person name="Tsai J.N."/>
            <person name="Chen C.Y."/>
            <person name="Tzean S.S."/>
            <person name="Ota Y."/>
            <person name="Hattori T."/>
            <person name="Sahashi N."/>
            <person name="Liou R.F."/>
            <person name="Kikuchi T."/>
            <person name="Tsai I.J."/>
        </authorList>
    </citation>
    <scope>NUCLEOTIDE SEQUENCE [LARGE SCALE GENOMIC DNA]</scope>
    <source>
        <strain evidence="2 3">FFPRI411160</strain>
    </source>
</reference>
<dbReference type="EMBL" id="NBII01000004">
    <property type="protein sequence ID" value="PAV19985.1"/>
    <property type="molecule type" value="Genomic_DNA"/>
</dbReference>
<feature type="compositionally biased region" description="Low complexity" evidence="1">
    <location>
        <begin position="423"/>
        <end position="434"/>
    </location>
</feature>
<keyword evidence="3" id="KW-1185">Reference proteome</keyword>
<feature type="compositionally biased region" description="Polar residues" evidence="1">
    <location>
        <begin position="457"/>
        <end position="469"/>
    </location>
</feature>
<sequence>MSLDQNLFTLNITPKPNEPLIVELIDSKGTVHYRKERVDPQSKNGLYEFNMIDPLSGSSLATISAPGATNKHKTIELHNPTVPVELKYTGTLKFRWSFKWEEHEFEWKREECHLIRKPDPPVLVAITREPPGRIKTKTVQILDYNLHRFDINDRKGLEIVILSALLSFQDYSDEYHAKKEDPSPATVPQPVVTPPERTPEPREAPPELPPKPKKSGAELIAAMQKGELGEVVVEEDGNVKDYAQYCSNLLEGDNMLFIILKSSTPATVPKVLSIALEAKRIRHREGVDEELYQYVQYDAAKSIGKKGPRVINLDNNAEGKDKYKPPENLILHLSKIEMPELRPSTNKGKGKMLEHVENDKDRKKKERDTEKERERRARKEKDRHREHREREKESGRSSEKGKSKGRSTSLDRAEGGRLKKRPPVSQVPSHHPSQLNNPPTYAVPQPRPYRASPVPPSSGNAAHQRTGSSPMLMPPRSILTSLTTVKDQCLRMARIMESHQILNNNLNNRGLHPPLFFPSPVSSNG</sequence>
<proteinExistence type="predicted"/>
<dbReference type="Proteomes" id="UP000217199">
    <property type="component" value="Unassembled WGS sequence"/>
</dbReference>
<feature type="region of interest" description="Disordered" evidence="1">
    <location>
        <begin position="307"/>
        <end position="326"/>
    </location>
</feature>
<dbReference type="OrthoDB" id="3357341at2759"/>
<comment type="caution">
    <text evidence="2">The sequence shown here is derived from an EMBL/GenBank/DDBJ whole genome shotgun (WGS) entry which is preliminary data.</text>
</comment>
<feature type="region of interest" description="Disordered" evidence="1">
    <location>
        <begin position="177"/>
        <end position="214"/>
    </location>
</feature>
<evidence type="ECO:0000256" key="1">
    <source>
        <dbReference type="SAM" id="MobiDB-lite"/>
    </source>
</evidence>
<feature type="compositionally biased region" description="Basic and acidic residues" evidence="1">
    <location>
        <begin position="351"/>
        <end position="380"/>
    </location>
</feature>
<protein>
    <submittedName>
        <fullName evidence="2">Uncharacterized protein</fullName>
    </submittedName>
</protein>
<organism evidence="2 3">
    <name type="scientific">Pyrrhoderma noxium</name>
    <dbReference type="NCBI Taxonomy" id="2282107"/>
    <lineage>
        <taxon>Eukaryota</taxon>
        <taxon>Fungi</taxon>
        <taxon>Dikarya</taxon>
        <taxon>Basidiomycota</taxon>
        <taxon>Agaricomycotina</taxon>
        <taxon>Agaricomycetes</taxon>
        <taxon>Hymenochaetales</taxon>
        <taxon>Hymenochaetaceae</taxon>
        <taxon>Pyrrhoderma</taxon>
    </lineage>
</organism>
<name>A0A286UKJ1_9AGAM</name>
<dbReference type="AlphaFoldDB" id="A0A286UKJ1"/>
<evidence type="ECO:0000313" key="2">
    <source>
        <dbReference type="EMBL" id="PAV19985.1"/>
    </source>
</evidence>
<dbReference type="STRING" id="2282107.A0A286UKJ1"/>
<feature type="compositionally biased region" description="Basic and acidic residues" evidence="1">
    <location>
        <begin position="388"/>
        <end position="402"/>
    </location>
</feature>
<feature type="region of interest" description="Disordered" evidence="1">
    <location>
        <begin position="334"/>
        <end position="474"/>
    </location>
</feature>